<dbReference type="Proteomes" id="UP000068250">
    <property type="component" value="Chromosome I"/>
</dbReference>
<gene>
    <name evidence="4" type="ORF">AGA_1934</name>
    <name evidence="5" type="ORF">GOB80_11125</name>
</gene>
<evidence type="ECO:0000256" key="2">
    <source>
        <dbReference type="SAM" id="SignalP"/>
    </source>
</evidence>
<feature type="chain" id="PRO_5006857426" evidence="2">
    <location>
        <begin position="21"/>
        <end position="125"/>
    </location>
</feature>
<dbReference type="EMBL" id="WOTE01000007">
    <property type="protein sequence ID" value="NHO40222.1"/>
    <property type="molecule type" value="Genomic_DNA"/>
</dbReference>
<proteinExistence type="predicted"/>
<dbReference type="SUPFAM" id="SSF103088">
    <property type="entry name" value="OmpA-like"/>
    <property type="match status" value="1"/>
</dbReference>
<dbReference type="PROSITE" id="PS51257">
    <property type="entry name" value="PROKAR_LIPOPROTEIN"/>
    <property type="match status" value="1"/>
</dbReference>
<evidence type="ECO:0000313" key="4">
    <source>
        <dbReference type="EMBL" id="CEF56359.1"/>
    </source>
</evidence>
<sequence>MRRLFSVACLSLLAACATQAPRKYIVFFSNQSAELDQAGQDVVAQVAQEADKHPSRVVRVEGYAGAGKDLSADAWVAIQRAKAVTAKLQEDGVPSNRIVQTPRAPSNMEGMVVGARRVEIELTSP</sequence>
<organism evidence="4 6">
    <name type="scientific">Acetobacter ghanensis</name>
    <dbReference type="NCBI Taxonomy" id="431306"/>
    <lineage>
        <taxon>Bacteria</taxon>
        <taxon>Pseudomonadati</taxon>
        <taxon>Pseudomonadota</taxon>
        <taxon>Alphaproteobacteria</taxon>
        <taxon>Acetobacterales</taxon>
        <taxon>Acetobacteraceae</taxon>
        <taxon>Acetobacter</taxon>
    </lineage>
</organism>
<accession>A0A0U5FZ70</accession>
<evidence type="ECO:0000313" key="5">
    <source>
        <dbReference type="EMBL" id="NHO40222.1"/>
    </source>
</evidence>
<dbReference type="AlphaFoldDB" id="A0A0U5FZ70"/>
<keyword evidence="7" id="KW-1185">Reference proteome</keyword>
<evidence type="ECO:0000259" key="3">
    <source>
        <dbReference type="PROSITE" id="PS51123"/>
    </source>
</evidence>
<protein>
    <submittedName>
        <fullName evidence="5">OmpA family protein</fullName>
    </submittedName>
</protein>
<dbReference type="RefSeq" id="WP_059024794.1">
    <property type="nucleotide sequence ID" value="NZ_JBNZCO010000008.1"/>
</dbReference>
<dbReference type="OrthoDB" id="7224667at2"/>
<reference evidence="6" key="2">
    <citation type="submission" date="2014-09" db="EMBL/GenBank/DDBJ databases">
        <authorList>
            <person name="Illeghems K.G."/>
        </authorList>
    </citation>
    <scope>NUCLEOTIDE SEQUENCE [LARGE SCALE GENOMIC DNA]</scope>
    <source>
        <strain evidence="6">LMG 23848T</strain>
    </source>
</reference>
<dbReference type="PROSITE" id="PS51123">
    <property type="entry name" value="OMPA_2"/>
    <property type="match status" value="1"/>
</dbReference>
<dbReference type="Pfam" id="PF00691">
    <property type="entry name" value="OmpA"/>
    <property type="match status" value="1"/>
</dbReference>
<dbReference type="Proteomes" id="UP000657200">
    <property type="component" value="Unassembled WGS sequence"/>
</dbReference>
<evidence type="ECO:0000256" key="1">
    <source>
        <dbReference type="PROSITE-ProRule" id="PRU00473"/>
    </source>
</evidence>
<dbReference type="InterPro" id="IPR036737">
    <property type="entry name" value="OmpA-like_sf"/>
</dbReference>
<name>A0A0U5FZ70_9PROT</name>
<keyword evidence="1" id="KW-0472">Membrane</keyword>
<reference evidence="4" key="1">
    <citation type="submission" date="2014-09" db="EMBL/GenBank/DDBJ databases">
        <authorList>
            <person name="Magalhaes I.L.F."/>
            <person name="Oliveira U."/>
            <person name="Santos F.R."/>
            <person name="Vidigal T.H.D.A."/>
            <person name="Brescovit A.D."/>
            <person name="Santos A.J."/>
        </authorList>
    </citation>
    <scope>NUCLEOTIDE SEQUENCE</scope>
    <source>
        <strain evidence="4">LMG 23848T</strain>
    </source>
</reference>
<evidence type="ECO:0000313" key="6">
    <source>
        <dbReference type="Proteomes" id="UP000068250"/>
    </source>
</evidence>
<reference evidence="5 7" key="3">
    <citation type="journal article" date="2020" name="Int. J. Syst. Evol. Microbiol.">
        <title>Novel acetic acid bacteria from cider fermentations: Acetobacter conturbans sp. nov. and Acetobacter fallax sp. nov.</title>
        <authorList>
            <person name="Sombolestani A.S."/>
            <person name="Cleenwerck I."/>
            <person name="Cnockaert M."/>
            <person name="Borremans W."/>
            <person name="Wieme A.D."/>
            <person name="De Vuyst L."/>
            <person name="Vandamme P."/>
        </authorList>
    </citation>
    <scope>NUCLEOTIDE SEQUENCE [LARGE SCALE GENOMIC DNA]</scope>
    <source>
        <strain evidence="5 7">LMG 23848</strain>
    </source>
</reference>
<dbReference type="STRING" id="431306.AGA_1934"/>
<dbReference type="InterPro" id="IPR006665">
    <property type="entry name" value="OmpA-like"/>
</dbReference>
<feature type="signal peptide" evidence="2">
    <location>
        <begin position="1"/>
        <end position="20"/>
    </location>
</feature>
<feature type="domain" description="OmpA-like" evidence="3">
    <location>
        <begin position="15"/>
        <end position="125"/>
    </location>
</feature>
<keyword evidence="2" id="KW-0732">Signal</keyword>
<dbReference type="EMBL" id="LN609302">
    <property type="protein sequence ID" value="CEF56359.1"/>
    <property type="molecule type" value="Genomic_DNA"/>
</dbReference>
<evidence type="ECO:0000313" key="7">
    <source>
        <dbReference type="Proteomes" id="UP000657200"/>
    </source>
</evidence>
<dbReference type="GO" id="GO:0016020">
    <property type="term" value="C:membrane"/>
    <property type="evidence" value="ECO:0007669"/>
    <property type="project" value="UniProtKB-UniRule"/>
</dbReference>
<dbReference type="Gene3D" id="3.30.1330.60">
    <property type="entry name" value="OmpA-like domain"/>
    <property type="match status" value="1"/>
</dbReference>
<dbReference type="PATRIC" id="fig|431306.5.peg.1987"/>